<feature type="compositionally biased region" description="Acidic residues" evidence="1">
    <location>
        <begin position="166"/>
        <end position="177"/>
    </location>
</feature>
<gene>
    <name evidence="3" type="ORF">OGAPHI_002040</name>
</gene>
<evidence type="ECO:0000313" key="4">
    <source>
        <dbReference type="Proteomes" id="UP000769157"/>
    </source>
</evidence>
<comment type="caution">
    <text evidence="3">The sequence shown here is derived from an EMBL/GenBank/DDBJ whole genome shotgun (WGS) entry which is preliminary data.</text>
</comment>
<dbReference type="Pfam" id="PF00615">
    <property type="entry name" value="RGS"/>
    <property type="match status" value="1"/>
</dbReference>
<feature type="region of interest" description="Disordered" evidence="1">
    <location>
        <begin position="166"/>
        <end position="206"/>
    </location>
</feature>
<dbReference type="Proteomes" id="UP000769157">
    <property type="component" value="Unassembled WGS sequence"/>
</dbReference>
<dbReference type="SUPFAM" id="SSF48097">
    <property type="entry name" value="Regulator of G-protein signaling, RGS"/>
    <property type="match status" value="1"/>
</dbReference>
<sequence>MCVADFGMAEKIVYYGSSDVSFGTQNRERPNLSTSSQPNIPKLDSVIDNKVPSESLFSRSAFAQFLLDKHCLENLEFYQTLKIFIDNHRDDVKVWRILYEEYFEINASSEINLPGDLKAGLVASEIPDIELLQRFLALTKHYLHDSYQEFTREVLTKMFVTVESSSEDDCSEREDVDQSSAKPSRNMSFSSTSSAKSGSGSGSSWAKWGKKFRWRRSFSVSD</sequence>
<protein>
    <recommendedName>
        <fullName evidence="2">RGS domain-containing protein</fullName>
    </recommendedName>
</protein>
<feature type="compositionally biased region" description="Polar residues" evidence="1">
    <location>
        <begin position="178"/>
        <end position="187"/>
    </location>
</feature>
<dbReference type="OrthoDB" id="10266999at2759"/>
<dbReference type="InterPro" id="IPR016137">
    <property type="entry name" value="RGS"/>
</dbReference>
<evidence type="ECO:0000256" key="1">
    <source>
        <dbReference type="SAM" id="MobiDB-lite"/>
    </source>
</evidence>
<dbReference type="GeneID" id="70234007"/>
<accession>A0A9P8T7T1</accession>
<dbReference type="SMART" id="SM00315">
    <property type="entry name" value="RGS"/>
    <property type="match status" value="1"/>
</dbReference>
<dbReference type="CDD" id="cd07440">
    <property type="entry name" value="RGS"/>
    <property type="match status" value="1"/>
</dbReference>
<name>A0A9P8T7T1_9ASCO</name>
<proteinExistence type="predicted"/>
<keyword evidence="4" id="KW-1185">Reference proteome</keyword>
<dbReference type="AlphaFoldDB" id="A0A9P8T7T1"/>
<dbReference type="RefSeq" id="XP_046062700.1">
    <property type="nucleotide sequence ID" value="XM_046202867.1"/>
</dbReference>
<evidence type="ECO:0000313" key="3">
    <source>
        <dbReference type="EMBL" id="KAH3668286.1"/>
    </source>
</evidence>
<evidence type="ECO:0000259" key="2">
    <source>
        <dbReference type="SMART" id="SM00315"/>
    </source>
</evidence>
<reference evidence="3" key="2">
    <citation type="submission" date="2021-01" db="EMBL/GenBank/DDBJ databases">
        <authorList>
            <person name="Schikora-Tamarit M.A."/>
        </authorList>
    </citation>
    <scope>NUCLEOTIDE SEQUENCE</scope>
    <source>
        <strain evidence="3">CBS6075</strain>
    </source>
</reference>
<feature type="domain" description="RGS" evidence="2">
    <location>
        <begin position="42"/>
        <end position="160"/>
    </location>
</feature>
<dbReference type="EMBL" id="JAEUBE010000158">
    <property type="protein sequence ID" value="KAH3668286.1"/>
    <property type="molecule type" value="Genomic_DNA"/>
</dbReference>
<dbReference type="InterPro" id="IPR044926">
    <property type="entry name" value="RGS_subdomain_2"/>
</dbReference>
<organism evidence="3 4">
    <name type="scientific">Ogataea philodendri</name>
    <dbReference type="NCBI Taxonomy" id="1378263"/>
    <lineage>
        <taxon>Eukaryota</taxon>
        <taxon>Fungi</taxon>
        <taxon>Dikarya</taxon>
        <taxon>Ascomycota</taxon>
        <taxon>Saccharomycotina</taxon>
        <taxon>Pichiomycetes</taxon>
        <taxon>Pichiales</taxon>
        <taxon>Pichiaceae</taxon>
        <taxon>Ogataea</taxon>
    </lineage>
</organism>
<dbReference type="Gene3D" id="1.10.167.10">
    <property type="entry name" value="Regulator of G-protein Signalling 4, domain 2"/>
    <property type="match status" value="1"/>
</dbReference>
<dbReference type="InterPro" id="IPR036305">
    <property type="entry name" value="RGS_sf"/>
</dbReference>
<reference evidence="3" key="1">
    <citation type="journal article" date="2021" name="Open Biol.">
        <title>Shared evolutionary footprints suggest mitochondrial oxidative damage underlies multiple complex I losses in fungi.</title>
        <authorList>
            <person name="Schikora-Tamarit M.A."/>
            <person name="Marcet-Houben M."/>
            <person name="Nosek J."/>
            <person name="Gabaldon T."/>
        </authorList>
    </citation>
    <scope>NUCLEOTIDE SEQUENCE</scope>
    <source>
        <strain evidence="3">CBS6075</strain>
    </source>
</reference>
<feature type="compositionally biased region" description="Low complexity" evidence="1">
    <location>
        <begin position="188"/>
        <end position="206"/>
    </location>
</feature>